<organism evidence="2">
    <name type="scientific">Rhizopus microsporus var. microsporus</name>
    <dbReference type="NCBI Taxonomy" id="86635"/>
    <lineage>
        <taxon>Eukaryota</taxon>
        <taxon>Fungi</taxon>
        <taxon>Fungi incertae sedis</taxon>
        <taxon>Mucoromycota</taxon>
        <taxon>Mucoromycotina</taxon>
        <taxon>Mucoromycetes</taxon>
        <taxon>Mucorales</taxon>
        <taxon>Mucorineae</taxon>
        <taxon>Rhizopodaceae</taxon>
        <taxon>Rhizopus</taxon>
    </lineage>
</organism>
<dbReference type="EMBL" id="KV921967">
    <property type="protein sequence ID" value="ORE04589.1"/>
    <property type="molecule type" value="Genomic_DNA"/>
</dbReference>
<dbReference type="Proteomes" id="UP000242414">
    <property type="component" value="Unassembled WGS sequence"/>
</dbReference>
<sequence length="70" mass="8172">MNDRYINNNNKRERINMPIQKPEPNERYLSSDQKYYLLSVVSVVSVLSTLFIDFAVSVFGVIPFFPNETI</sequence>
<accession>A0A1X0QXX2</accession>
<gene>
    <name evidence="2" type="ORF">BCV72DRAFT_12545</name>
</gene>
<feature type="transmembrane region" description="Helical" evidence="1">
    <location>
        <begin position="35"/>
        <end position="65"/>
    </location>
</feature>
<keyword evidence="1" id="KW-0472">Membrane</keyword>
<keyword evidence="1" id="KW-1133">Transmembrane helix</keyword>
<evidence type="ECO:0000256" key="1">
    <source>
        <dbReference type="SAM" id="Phobius"/>
    </source>
</evidence>
<evidence type="ECO:0000313" key="2">
    <source>
        <dbReference type="EMBL" id="ORE04589.1"/>
    </source>
</evidence>
<reference evidence="2" key="1">
    <citation type="journal article" date="2016" name="Proc. Natl. Acad. Sci. U.S.A.">
        <title>Lipid metabolic changes in an early divergent fungus govern the establishment of a mutualistic symbiosis with endobacteria.</title>
        <authorList>
            <person name="Lastovetsky O.A."/>
            <person name="Gaspar M.L."/>
            <person name="Mondo S.J."/>
            <person name="LaButti K.M."/>
            <person name="Sandor L."/>
            <person name="Grigoriev I.V."/>
            <person name="Henry S.A."/>
            <person name="Pawlowska T.E."/>
        </authorList>
    </citation>
    <scope>NUCLEOTIDE SEQUENCE [LARGE SCALE GENOMIC DNA]</scope>
    <source>
        <strain evidence="2">ATCC 52814</strain>
    </source>
</reference>
<dbReference type="VEuPathDB" id="FungiDB:BCV72DRAFT_12545"/>
<keyword evidence="1" id="KW-0812">Transmembrane</keyword>
<proteinExistence type="predicted"/>
<dbReference type="AlphaFoldDB" id="A0A1X0QXX2"/>
<protein>
    <submittedName>
        <fullName evidence="2">Uncharacterized protein</fullName>
    </submittedName>
</protein>
<name>A0A1X0QXX2_RHIZD</name>